<evidence type="ECO:0000256" key="2">
    <source>
        <dbReference type="ARBA" id="ARBA00022636"/>
    </source>
</evidence>
<dbReference type="AlphaFoldDB" id="A0A3N1NYU4"/>
<keyword evidence="7" id="KW-1185">Reference proteome</keyword>
<dbReference type="OrthoDB" id="6597954at2"/>
<dbReference type="Pfam" id="PF08448">
    <property type="entry name" value="PAS_4"/>
    <property type="match status" value="2"/>
</dbReference>
<dbReference type="InterPro" id="IPR043128">
    <property type="entry name" value="Rev_trsase/Diguanyl_cyclase"/>
</dbReference>
<protein>
    <recommendedName>
        <fullName evidence="1">cyclic-guanylate-specific phosphodiesterase</fullName>
        <ecNumber evidence="1">3.1.4.52</ecNumber>
    </recommendedName>
</protein>
<evidence type="ECO:0000259" key="3">
    <source>
        <dbReference type="PROSITE" id="PS50113"/>
    </source>
</evidence>
<dbReference type="GO" id="GO:0006355">
    <property type="term" value="P:regulation of DNA-templated transcription"/>
    <property type="evidence" value="ECO:0007669"/>
    <property type="project" value="InterPro"/>
</dbReference>
<dbReference type="Gene3D" id="3.30.450.20">
    <property type="entry name" value="PAS domain"/>
    <property type="match status" value="4"/>
</dbReference>
<gene>
    <name evidence="6" type="ORF">EDC38_1168</name>
</gene>
<dbReference type="CDD" id="cd00130">
    <property type="entry name" value="PAS"/>
    <property type="match status" value="2"/>
</dbReference>
<evidence type="ECO:0000256" key="1">
    <source>
        <dbReference type="ARBA" id="ARBA00012282"/>
    </source>
</evidence>
<feature type="domain" description="GGDEF" evidence="5">
    <location>
        <begin position="704"/>
        <end position="837"/>
    </location>
</feature>
<dbReference type="Pfam" id="PF00563">
    <property type="entry name" value="EAL"/>
    <property type="match status" value="1"/>
</dbReference>
<dbReference type="FunFam" id="3.20.20.450:FF:000001">
    <property type="entry name" value="Cyclic di-GMP phosphodiesterase yahA"/>
    <property type="match status" value="1"/>
</dbReference>
<dbReference type="Pfam" id="PF00989">
    <property type="entry name" value="PAS"/>
    <property type="match status" value="1"/>
</dbReference>
<sequence length="1110" mass="124376">MPQGNSGQSNAAPLTGSLADPDLVGEALSASDIALWELSLDDRALTLSESIYRWVPELGEVAEETQLLALMPPADQYLFQQTFSAHRQSDGPTSCEVCLAGLASQPRLRFMGRRRRTDSGDHYCVGAVVSSQHWLANPGPEYVQSLLSRLFAESPIASFVTDPDGVMLECNHALEALLQISPRQSTAGIGRYRVLRDRVLQARPDLLSRVRRVFQQGEIQCFDLDYPLANVHRNELFAEQEVPLRVSFLPMRDRYGEVTRVLIQCQDRSGERSAHQELLHRDQLLYSLINNSHNLVSIKSLEGKYLLVNDSFARWFGRDADELCGQTDDDLFSAPIAEQRRAQEQALLAGALPAEVEEVLPGQDGGQYTFVCVRFPIEGPDGAQRGIGQIMTDITRQKAIERSLQSQQQELRLLLDSMRAGIGYFDRWGLVKDFNDLARGLLGPALQVGKSFLEVAPQWDSPEERQRELMQVVRTGDAQLNSVESAQRNGSRHWFSVDKIPTKNNQGYVNGVLLVVNDITDSVLRERALAQSEARYRAFIANSSEAIWRYDMTPPVPTDLAPDEQEAAIVRSARLAEGNRVLAQIMGAPSVESLLGSGLQETGSSRYRFDVQQFIANGYQLIDYEIARSDPRGRGDIHFQLSCVGEVENGALCRVWGTSKDITARKRYEEKLEYQATHDALTRLPNRTRLYREMERWLKQSDGRKAALLLIDLDRFKEINDTLGHSVGDQLLSQIGPRLSSEMADTEGLVARLGGDEFAIFLPDIRHHRQALVLGHRVLDALRNEFVIEGYTTEISASIGISMSPDQASDVSTLMRYADVAMYCAKSEMTGVALYDGEKDPHSPQRLSLINELGRAIRDDQLCLHFQPKIELHGQRCYGLEALLRWQHPTLGMISPADFIPIAEATNLIHPLTHWVLKQSIATCCEWHSAGFPLSVAVNLSARNLMDDTLPRQVELLLEEFGLPHWALELEITESSIMTDPRRAMTNLERLHALGICLSIDDFGTGYSSLAYLKRLPVQTLKIDFSFVRQMLDDEQDEIIVKSTIHLAHNLGLNVVAEGVESEALLRRLQALDCDLAQGYHIGRPMPQAALETWLTDSRWVERPCAARHS</sequence>
<dbReference type="InterPro" id="IPR001633">
    <property type="entry name" value="EAL_dom"/>
</dbReference>
<organism evidence="6 7">
    <name type="scientific">Marinimicrobium koreense</name>
    <dbReference type="NCBI Taxonomy" id="306545"/>
    <lineage>
        <taxon>Bacteria</taxon>
        <taxon>Pseudomonadati</taxon>
        <taxon>Pseudomonadota</taxon>
        <taxon>Gammaproteobacteria</taxon>
        <taxon>Cellvibrionales</taxon>
        <taxon>Cellvibrionaceae</taxon>
        <taxon>Marinimicrobium</taxon>
    </lineage>
</organism>
<dbReference type="Gene3D" id="3.30.70.270">
    <property type="match status" value="1"/>
</dbReference>
<dbReference type="InterPro" id="IPR035919">
    <property type="entry name" value="EAL_sf"/>
</dbReference>
<dbReference type="PANTHER" id="PTHR44757">
    <property type="entry name" value="DIGUANYLATE CYCLASE DGCP"/>
    <property type="match status" value="1"/>
</dbReference>
<evidence type="ECO:0000259" key="4">
    <source>
        <dbReference type="PROSITE" id="PS50883"/>
    </source>
</evidence>
<dbReference type="SUPFAM" id="SSF55073">
    <property type="entry name" value="Nucleotide cyclase"/>
    <property type="match status" value="1"/>
</dbReference>
<proteinExistence type="predicted"/>
<dbReference type="NCBIfam" id="TIGR00254">
    <property type="entry name" value="GGDEF"/>
    <property type="match status" value="1"/>
</dbReference>
<reference evidence="6 7" key="1">
    <citation type="submission" date="2018-11" db="EMBL/GenBank/DDBJ databases">
        <title>Genomic Encyclopedia of Type Strains, Phase IV (KMG-IV): sequencing the most valuable type-strain genomes for metagenomic binning, comparative biology and taxonomic classification.</title>
        <authorList>
            <person name="Goeker M."/>
        </authorList>
    </citation>
    <scope>NUCLEOTIDE SEQUENCE [LARGE SCALE GENOMIC DNA]</scope>
    <source>
        <strain evidence="6 7">DSM 16974</strain>
    </source>
</reference>
<evidence type="ECO:0000259" key="5">
    <source>
        <dbReference type="PROSITE" id="PS50887"/>
    </source>
</evidence>
<dbReference type="CDD" id="cd01948">
    <property type="entry name" value="EAL"/>
    <property type="match status" value="1"/>
</dbReference>
<dbReference type="InterPro" id="IPR000160">
    <property type="entry name" value="GGDEF_dom"/>
</dbReference>
<dbReference type="InterPro" id="IPR052155">
    <property type="entry name" value="Biofilm_reg_signaling"/>
</dbReference>
<dbReference type="Gene3D" id="3.20.20.450">
    <property type="entry name" value="EAL domain"/>
    <property type="match status" value="1"/>
</dbReference>
<dbReference type="PROSITE" id="PS50113">
    <property type="entry name" value="PAC"/>
    <property type="match status" value="1"/>
</dbReference>
<dbReference type="InterPro" id="IPR035965">
    <property type="entry name" value="PAS-like_dom_sf"/>
</dbReference>
<dbReference type="InterPro" id="IPR000014">
    <property type="entry name" value="PAS"/>
</dbReference>
<dbReference type="SMART" id="SM00267">
    <property type="entry name" value="GGDEF"/>
    <property type="match status" value="1"/>
</dbReference>
<dbReference type="Pfam" id="PF00990">
    <property type="entry name" value="GGDEF"/>
    <property type="match status" value="1"/>
</dbReference>
<evidence type="ECO:0000313" key="7">
    <source>
        <dbReference type="Proteomes" id="UP000273643"/>
    </source>
</evidence>
<dbReference type="InterPro" id="IPR013656">
    <property type="entry name" value="PAS_4"/>
</dbReference>
<dbReference type="InterPro" id="IPR013767">
    <property type="entry name" value="PAS_fold"/>
</dbReference>
<dbReference type="PROSITE" id="PS50887">
    <property type="entry name" value="GGDEF"/>
    <property type="match status" value="1"/>
</dbReference>
<dbReference type="SUPFAM" id="SSF141868">
    <property type="entry name" value="EAL domain-like"/>
    <property type="match status" value="1"/>
</dbReference>
<dbReference type="SMART" id="SM00052">
    <property type="entry name" value="EAL"/>
    <property type="match status" value="1"/>
</dbReference>
<dbReference type="EC" id="3.1.4.52" evidence="1"/>
<dbReference type="PROSITE" id="PS50883">
    <property type="entry name" value="EAL"/>
    <property type="match status" value="1"/>
</dbReference>
<dbReference type="InterPro" id="IPR000700">
    <property type="entry name" value="PAS-assoc_C"/>
</dbReference>
<dbReference type="InterPro" id="IPR029787">
    <property type="entry name" value="Nucleotide_cyclase"/>
</dbReference>
<dbReference type="PANTHER" id="PTHR44757:SF2">
    <property type="entry name" value="BIOFILM ARCHITECTURE MAINTENANCE PROTEIN MBAA"/>
    <property type="match status" value="1"/>
</dbReference>
<comment type="caution">
    <text evidence="6">The sequence shown here is derived from an EMBL/GenBank/DDBJ whole genome shotgun (WGS) entry which is preliminary data.</text>
</comment>
<dbReference type="SMART" id="SM00091">
    <property type="entry name" value="PAS"/>
    <property type="match status" value="4"/>
</dbReference>
<dbReference type="RefSeq" id="WP_123637691.1">
    <property type="nucleotide sequence ID" value="NZ_RJUK01000001.1"/>
</dbReference>
<feature type="domain" description="PAC" evidence="3">
    <location>
        <begin position="474"/>
        <end position="531"/>
    </location>
</feature>
<keyword evidence="2" id="KW-0973">c-di-GMP</keyword>
<evidence type="ECO:0000313" key="6">
    <source>
        <dbReference type="EMBL" id="ROQ20561.1"/>
    </source>
</evidence>
<name>A0A3N1NYU4_9GAMM</name>
<accession>A0A3N1NYU4</accession>
<dbReference type="SUPFAM" id="SSF55785">
    <property type="entry name" value="PYP-like sensor domain (PAS domain)"/>
    <property type="match status" value="4"/>
</dbReference>
<dbReference type="Proteomes" id="UP000273643">
    <property type="component" value="Unassembled WGS sequence"/>
</dbReference>
<dbReference type="EMBL" id="RJUK01000001">
    <property type="protein sequence ID" value="ROQ20561.1"/>
    <property type="molecule type" value="Genomic_DNA"/>
</dbReference>
<dbReference type="CDD" id="cd01949">
    <property type="entry name" value="GGDEF"/>
    <property type="match status" value="1"/>
</dbReference>
<dbReference type="GO" id="GO:0071111">
    <property type="term" value="F:cyclic-guanylate-specific phosphodiesterase activity"/>
    <property type="evidence" value="ECO:0007669"/>
    <property type="project" value="UniProtKB-EC"/>
</dbReference>
<dbReference type="NCBIfam" id="TIGR00229">
    <property type="entry name" value="sensory_box"/>
    <property type="match status" value="2"/>
</dbReference>
<feature type="domain" description="EAL" evidence="4">
    <location>
        <begin position="846"/>
        <end position="1099"/>
    </location>
</feature>